<dbReference type="EMBL" id="FUYG01000001">
    <property type="protein sequence ID" value="SKA81440.1"/>
    <property type="molecule type" value="Genomic_DNA"/>
</dbReference>
<dbReference type="InterPro" id="IPR039422">
    <property type="entry name" value="MarR/SlyA-like"/>
</dbReference>
<dbReference type="GO" id="GO:0005737">
    <property type="term" value="C:cytoplasm"/>
    <property type="evidence" value="ECO:0007669"/>
    <property type="project" value="UniProtKB-SubCell"/>
</dbReference>
<dbReference type="PANTHER" id="PTHR33164">
    <property type="entry name" value="TRANSCRIPTIONAL REGULATOR, MARR FAMILY"/>
    <property type="match status" value="1"/>
</dbReference>
<feature type="region of interest" description="Disordered" evidence="2">
    <location>
        <begin position="150"/>
        <end position="175"/>
    </location>
</feature>
<comment type="subcellular location">
    <subcellularLocation>
        <location evidence="1">Cytoplasm</location>
    </subcellularLocation>
</comment>
<evidence type="ECO:0000256" key="2">
    <source>
        <dbReference type="SAM" id="MobiDB-lite"/>
    </source>
</evidence>
<feature type="domain" description="HTH marR-type" evidence="3">
    <location>
        <begin position="17"/>
        <end position="147"/>
    </location>
</feature>
<evidence type="ECO:0000313" key="5">
    <source>
        <dbReference type="Proteomes" id="UP000189735"/>
    </source>
</evidence>
<protein>
    <submittedName>
        <fullName evidence="4">DNA-binding transcriptional regulator, MarR family</fullName>
    </submittedName>
</protein>
<keyword evidence="4" id="KW-0238">DNA-binding</keyword>
<reference evidence="5" key="1">
    <citation type="submission" date="2017-02" db="EMBL/GenBank/DDBJ databases">
        <authorList>
            <person name="Varghese N."/>
            <person name="Submissions S."/>
        </authorList>
    </citation>
    <scope>NUCLEOTIDE SEQUENCE [LARGE SCALE GENOMIC DNA]</scope>
    <source>
        <strain evidence="5">VKM Ac-2052</strain>
    </source>
</reference>
<evidence type="ECO:0000256" key="1">
    <source>
        <dbReference type="ARBA" id="ARBA00004496"/>
    </source>
</evidence>
<dbReference type="PROSITE" id="PS50995">
    <property type="entry name" value="HTH_MARR_2"/>
    <property type="match status" value="1"/>
</dbReference>
<dbReference type="GO" id="GO:0006950">
    <property type="term" value="P:response to stress"/>
    <property type="evidence" value="ECO:0007669"/>
    <property type="project" value="TreeGrafter"/>
</dbReference>
<gene>
    <name evidence="4" type="ORF">SAMN06295879_0327</name>
</gene>
<dbReference type="Gene3D" id="1.10.10.10">
    <property type="entry name" value="Winged helix-like DNA-binding domain superfamily/Winged helix DNA-binding domain"/>
    <property type="match status" value="1"/>
</dbReference>
<dbReference type="PANTHER" id="PTHR33164:SF5">
    <property type="entry name" value="ORGANIC HYDROPEROXIDE RESISTANCE TRANSCRIPTIONAL REGULATOR"/>
    <property type="match status" value="1"/>
</dbReference>
<dbReference type="SMART" id="SM00347">
    <property type="entry name" value="HTH_MARR"/>
    <property type="match status" value="1"/>
</dbReference>
<evidence type="ECO:0000313" key="4">
    <source>
        <dbReference type="EMBL" id="SKA81440.1"/>
    </source>
</evidence>
<dbReference type="GO" id="GO:0003700">
    <property type="term" value="F:DNA-binding transcription factor activity"/>
    <property type="evidence" value="ECO:0007669"/>
    <property type="project" value="InterPro"/>
</dbReference>
<proteinExistence type="predicted"/>
<dbReference type="Proteomes" id="UP000189735">
    <property type="component" value="Unassembled WGS sequence"/>
</dbReference>
<evidence type="ECO:0000259" key="3">
    <source>
        <dbReference type="PROSITE" id="PS50995"/>
    </source>
</evidence>
<dbReference type="GO" id="GO:0003677">
    <property type="term" value="F:DNA binding"/>
    <property type="evidence" value="ECO:0007669"/>
    <property type="project" value="UniProtKB-KW"/>
</dbReference>
<dbReference type="InterPro" id="IPR036388">
    <property type="entry name" value="WH-like_DNA-bd_sf"/>
</dbReference>
<dbReference type="RefSeq" id="WP_078713119.1">
    <property type="nucleotide sequence ID" value="NZ_FUYG01000001.1"/>
</dbReference>
<dbReference type="SUPFAM" id="SSF46785">
    <property type="entry name" value="Winged helix' DNA-binding domain"/>
    <property type="match status" value="1"/>
</dbReference>
<accession>A0A1T4WVP3</accession>
<dbReference type="AlphaFoldDB" id="A0A1T4WVP3"/>
<dbReference type="InterPro" id="IPR000835">
    <property type="entry name" value="HTH_MarR-typ"/>
</dbReference>
<name>A0A1T4WVP3_9MICO</name>
<feature type="compositionally biased region" description="Polar residues" evidence="2">
    <location>
        <begin position="157"/>
        <end position="169"/>
    </location>
</feature>
<organism evidence="4 5">
    <name type="scientific">Agreia bicolorata</name>
    <dbReference type="NCBI Taxonomy" id="110935"/>
    <lineage>
        <taxon>Bacteria</taxon>
        <taxon>Bacillati</taxon>
        <taxon>Actinomycetota</taxon>
        <taxon>Actinomycetes</taxon>
        <taxon>Micrococcales</taxon>
        <taxon>Microbacteriaceae</taxon>
        <taxon>Agreia</taxon>
    </lineage>
</organism>
<dbReference type="InterPro" id="IPR036390">
    <property type="entry name" value="WH_DNA-bd_sf"/>
</dbReference>
<dbReference type="Pfam" id="PF01047">
    <property type="entry name" value="MarR"/>
    <property type="match status" value="1"/>
</dbReference>
<sequence>MTTSTTDPAAPQPFVIDELVCFALYNASHAITQAYRSVLAPWGLTYPQYLVFVVLWNEGAMPLRDLGARLELDSGTLSPLTKRMEEAGYLERSRASDDARVVTIGLTDKGERMREELAAVPACVSGAMKLDRSTATQLRGMLHQLADDTRSFDAASSDPTSFDTTQTTGAPDAGR</sequence>